<dbReference type="EMBL" id="JAABLQ010000001">
    <property type="protein sequence ID" value="NBN76901.1"/>
    <property type="molecule type" value="Genomic_DNA"/>
</dbReference>
<gene>
    <name evidence="1" type="ORF">GWI72_01315</name>
</gene>
<keyword evidence="2" id="KW-1185">Reference proteome</keyword>
<protein>
    <submittedName>
        <fullName evidence="1">Uncharacterized protein</fullName>
    </submittedName>
</protein>
<dbReference type="AlphaFoldDB" id="A0A7X5EZC9"/>
<organism evidence="1 2">
    <name type="scientific">Pannonibacter tanglangensis</name>
    <dbReference type="NCBI Taxonomy" id="2750084"/>
    <lineage>
        <taxon>Bacteria</taxon>
        <taxon>Pseudomonadati</taxon>
        <taxon>Pseudomonadota</taxon>
        <taxon>Alphaproteobacteria</taxon>
        <taxon>Hyphomicrobiales</taxon>
        <taxon>Stappiaceae</taxon>
        <taxon>Pannonibacter</taxon>
    </lineage>
</organism>
<reference evidence="2" key="1">
    <citation type="submission" date="2020-01" db="EMBL/GenBank/DDBJ databases">
        <authorList>
            <person name="Fang Y."/>
            <person name="Sun R."/>
            <person name="Nie L."/>
            <person name="He J."/>
            <person name="Hao L."/>
            <person name="Wang L."/>
            <person name="Su S."/>
            <person name="Lv E."/>
            <person name="Zhang Z."/>
            <person name="Xie R."/>
            <person name="Liu H."/>
        </authorList>
    </citation>
    <scope>NUCLEOTIDE SEQUENCE [LARGE SCALE GENOMIC DNA]</scope>
    <source>
        <strain evidence="2">XCT-53</strain>
    </source>
</reference>
<sequence length="189" mass="19998">MTRLAVTTALLALMPTLALANDFKTELTALAKGPIAEIVQAPEVIAALKAQNAETAGYGADQITALDKTWRAEAEASTQPMIDKVLDNPLSQYLTAAQEASGGKYTEIFVMDAKGLNVGQSEVTSDYWQGDEDKWKATFLVGPGAVHISELERDDSTQMLQSQVSISITDPATGAVIGAVTVGVNVDKL</sequence>
<name>A0A7X5EZC9_9HYPH</name>
<evidence type="ECO:0000313" key="1">
    <source>
        <dbReference type="EMBL" id="NBN76901.1"/>
    </source>
</evidence>
<proteinExistence type="predicted"/>
<dbReference type="RefSeq" id="WP_161675024.1">
    <property type="nucleotide sequence ID" value="NZ_JAABLP010000002.1"/>
</dbReference>
<accession>A0A7X5EZC9</accession>
<evidence type="ECO:0000313" key="2">
    <source>
        <dbReference type="Proteomes" id="UP000586722"/>
    </source>
</evidence>
<comment type="caution">
    <text evidence="1">The sequence shown here is derived from an EMBL/GenBank/DDBJ whole genome shotgun (WGS) entry which is preliminary data.</text>
</comment>
<dbReference type="Proteomes" id="UP000586722">
    <property type="component" value="Unassembled WGS sequence"/>
</dbReference>